<evidence type="ECO:0000256" key="2">
    <source>
        <dbReference type="ARBA" id="ARBA00022801"/>
    </source>
</evidence>
<dbReference type="RefSeq" id="WP_205260237.1">
    <property type="nucleotide sequence ID" value="NZ_JAERWK010000010.1"/>
</dbReference>
<dbReference type="SUPFAM" id="SSF49899">
    <property type="entry name" value="Concanavalin A-like lectins/glucanases"/>
    <property type="match status" value="1"/>
</dbReference>
<evidence type="ECO:0000313" key="7">
    <source>
        <dbReference type="Proteomes" id="UP000663792"/>
    </source>
</evidence>
<dbReference type="PROSITE" id="PS51762">
    <property type="entry name" value="GH16_2"/>
    <property type="match status" value="1"/>
</dbReference>
<dbReference type="GO" id="GO:0005975">
    <property type="term" value="P:carbohydrate metabolic process"/>
    <property type="evidence" value="ECO:0007669"/>
    <property type="project" value="InterPro"/>
</dbReference>
<dbReference type="InterPro" id="IPR050546">
    <property type="entry name" value="Glycosyl_Hydrlase_16"/>
</dbReference>
<keyword evidence="7" id="KW-1185">Reference proteome</keyword>
<gene>
    <name evidence="6" type="ORF">JL106_08315</name>
</gene>
<dbReference type="PANTHER" id="PTHR10963:SF22">
    <property type="entry name" value="GLYCOSIDASE CRH2-RELATED"/>
    <property type="match status" value="1"/>
</dbReference>
<keyword evidence="1" id="KW-0732">Signal</keyword>
<dbReference type="Gene3D" id="2.60.120.200">
    <property type="match status" value="1"/>
</dbReference>
<dbReference type="Proteomes" id="UP000663792">
    <property type="component" value="Unassembled WGS sequence"/>
</dbReference>
<dbReference type="Pfam" id="PF00722">
    <property type="entry name" value="Glyco_hydro_16"/>
    <property type="match status" value="1"/>
</dbReference>
<dbReference type="AlphaFoldDB" id="A0A938Y762"/>
<dbReference type="GO" id="GO:0004553">
    <property type="term" value="F:hydrolase activity, hydrolyzing O-glycosyl compounds"/>
    <property type="evidence" value="ECO:0007669"/>
    <property type="project" value="InterPro"/>
</dbReference>
<evidence type="ECO:0000256" key="1">
    <source>
        <dbReference type="ARBA" id="ARBA00022729"/>
    </source>
</evidence>
<keyword evidence="3" id="KW-0326">Glycosidase</keyword>
<accession>A0A938Y762</accession>
<dbReference type="CDD" id="cd00413">
    <property type="entry name" value="Glyco_hydrolase_16"/>
    <property type="match status" value="1"/>
</dbReference>
<dbReference type="PANTHER" id="PTHR10963">
    <property type="entry name" value="GLYCOSYL HYDROLASE-RELATED"/>
    <property type="match status" value="1"/>
</dbReference>
<feature type="region of interest" description="Disordered" evidence="4">
    <location>
        <begin position="1"/>
        <end position="30"/>
    </location>
</feature>
<sequence length="259" mass="27932">MTAPTVTVTAQPPTSTPPTSTSTSTPPPVAGKWRDVYFEGFDREAPLGQVGQVYGGAMRGYADGARDTSKRGLYDPDRVLSVKGGVLDWWVRTINGQPLVATPVPADYLGQTYGRYEVRFRADPVPGFKTAFLLWPSDTAAGPGDWNDGEIDFPEGNLNGSIFGYSHDRLGDIEDNAFWVSTGKGYGAWQTAVIEWEPNRLAFYLDGRLLGETSDPAAIPIVDMRLTLQVETGTGGEAIPASAQGHVQVDSVRIQAYTG</sequence>
<dbReference type="InterPro" id="IPR000757">
    <property type="entry name" value="Beta-glucanase-like"/>
</dbReference>
<reference evidence="6" key="1">
    <citation type="submission" date="2021-01" db="EMBL/GenBank/DDBJ databases">
        <title>YIM 132084 draft genome.</title>
        <authorList>
            <person name="An D."/>
        </authorList>
    </citation>
    <scope>NUCLEOTIDE SEQUENCE</scope>
    <source>
        <strain evidence="6">YIM 132084</strain>
    </source>
</reference>
<feature type="domain" description="GH16" evidence="5">
    <location>
        <begin position="20"/>
        <end position="259"/>
    </location>
</feature>
<organism evidence="6 7">
    <name type="scientific">Nakamurella leprariae</name>
    <dbReference type="NCBI Taxonomy" id="2803911"/>
    <lineage>
        <taxon>Bacteria</taxon>
        <taxon>Bacillati</taxon>
        <taxon>Actinomycetota</taxon>
        <taxon>Actinomycetes</taxon>
        <taxon>Nakamurellales</taxon>
        <taxon>Nakamurellaceae</taxon>
        <taxon>Nakamurella</taxon>
    </lineage>
</organism>
<keyword evidence="2 6" id="KW-0378">Hydrolase</keyword>
<evidence type="ECO:0000256" key="3">
    <source>
        <dbReference type="ARBA" id="ARBA00023295"/>
    </source>
</evidence>
<name>A0A938Y762_9ACTN</name>
<dbReference type="InterPro" id="IPR013320">
    <property type="entry name" value="ConA-like_dom_sf"/>
</dbReference>
<evidence type="ECO:0000313" key="6">
    <source>
        <dbReference type="EMBL" id="MBM9467281.1"/>
    </source>
</evidence>
<evidence type="ECO:0000256" key="4">
    <source>
        <dbReference type="SAM" id="MobiDB-lite"/>
    </source>
</evidence>
<evidence type="ECO:0000259" key="5">
    <source>
        <dbReference type="PROSITE" id="PS51762"/>
    </source>
</evidence>
<proteinExistence type="predicted"/>
<feature type="compositionally biased region" description="Low complexity" evidence="4">
    <location>
        <begin position="1"/>
        <end position="24"/>
    </location>
</feature>
<protein>
    <submittedName>
        <fullName evidence="6">Glycoside hydrolase family 16 protein</fullName>
    </submittedName>
</protein>
<comment type="caution">
    <text evidence="6">The sequence shown here is derived from an EMBL/GenBank/DDBJ whole genome shotgun (WGS) entry which is preliminary data.</text>
</comment>
<dbReference type="EMBL" id="JAERWK010000010">
    <property type="protein sequence ID" value="MBM9467281.1"/>
    <property type="molecule type" value="Genomic_DNA"/>
</dbReference>